<dbReference type="InterPro" id="IPR007119">
    <property type="entry name" value="Phage_tail_spike_N"/>
</dbReference>
<dbReference type="RefSeq" id="WP_211742470.1">
    <property type="nucleotide sequence ID" value="NZ_JAGXBY010000006.1"/>
</dbReference>
<proteinExistence type="predicted"/>
<feature type="coiled-coil region" evidence="1">
    <location>
        <begin position="1387"/>
        <end position="1414"/>
    </location>
</feature>
<comment type="caution">
    <text evidence="3">The sequence shown here is derived from an EMBL/GenBank/DDBJ whole genome shotgun (WGS) entry which is preliminary data.</text>
</comment>
<gene>
    <name evidence="3" type="ORF">KGF86_16455</name>
</gene>
<dbReference type="InterPro" id="IPR030392">
    <property type="entry name" value="S74_ICA"/>
</dbReference>
<accession>A0ABS5MI47</accession>
<dbReference type="Proteomes" id="UP000681870">
    <property type="component" value="Unassembled WGS sequence"/>
</dbReference>
<keyword evidence="1" id="KW-0175">Coiled coil</keyword>
<feature type="domain" description="Peptidase S74" evidence="2">
    <location>
        <begin position="1304"/>
        <end position="1415"/>
    </location>
</feature>
<evidence type="ECO:0000313" key="3">
    <source>
        <dbReference type="EMBL" id="MBS3681787.1"/>
    </source>
</evidence>
<dbReference type="EMBL" id="JAGXBY010000006">
    <property type="protein sequence ID" value="MBS3681787.1"/>
    <property type="molecule type" value="Genomic_DNA"/>
</dbReference>
<dbReference type="PROSITE" id="PS51688">
    <property type="entry name" value="ICA"/>
    <property type="match status" value="1"/>
</dbReference>
<protein>
    <submittedName>
        <fullName evidence="3">Phage tail protein</fullName>
    </submittedName>
</protein>
<dbReference type="InterPro" id="IPR010572">
    <property type="entry name" value="Tail_dom"/>
</dbReference>
<reference evidence="3 4" key="1">
    <citation type="submission" date="2021-05" db="EMBL/GenBank/DDBJ databases">
        <title>Ornithinibacillus massiliensis sp. nov.</title>
        <authorList>
            <person name="Iwaza R."/>
            <person name="Lagier J.-C."/>
            <person name="Raoult D."/>
        </authorList>
    </citation>
    <scope>NUCLEOTIDE SEQUENCE [LARGE SCALE GENOMIC DNA]</scope>
    <source>
        <strain evidence="3 4">Marseille-P3601</strain>
    </source>
</reference>
<dbReference type="Gene3D" id="2.60.120.260">
    <property type="entry name" value="Galactose-binding domain-like"/>
    <property type="match status" value="1"/>
</dbReference>
<dbReference type="InterPro" id="IPR008979">
    <property type="entry name" value="Galactose-bd-like_sf"/>
</dbReference>
<dbReference type="Pfam" id="PF06605">
    <property type="entry name" value="Prophage_tail"/>
    <property type="match status" value="1"/>
</dbReference>
<feature type="coiled-coil region" evidence="1">
    <location>
        <begin position="500"/>
        <end position="548"/>
    </location>
</feature>
<sequence length="1416" mass="160219">MTKIFIIDGQTDDFLDWINKQDVIDNIHERDMSAMLETFKFTAFADRRYSQHLTDKNRLVIPGEDGEYREFVIKLTDRYRDSDGANLIDVTALASFQELIGAKVVSPTKTAQQSAEVHVREILAGTEIEAGNVAYKGLRAISFDNYTDPFSALKKLATEFELELDFRVEINSNRITKRYVDLVERVGGWRGRHVEFGKDLQGIRRKEDSSEIVTALLCLGPEMEDGTRLEVYVEDKEALERWGRRGQHIVSIYEPQSEGRDMTEENLIRLGKAELKKRINAIVSYEANIIDLEHITRMENKRIRFGDIVKIKDTTFNPPLFVEARIYKQNRNIFNPASKKVELGDFIEYTVEQVQNNWKAIRDEIDRKVRIAELRAGIGDIRFTIIGYREPLRVQKSSVDSQFDSLVNNLDLDTGIRNSLTTVKASYDNTYGVLLDTIDSTVDKEELTEDDLQQVNVQYANYESGLAELTRLFEFATDTIAKRKADDAEDGANRYTDEHLVDINLILERAQERIDEARNEIEEADKRIGDALDELENLENRLNELDGDKVNIIDYDVKIKELTDDIADKVDGQWVGGQIQIALDNLEIGGYNLARGLGGDIYNKNRLYSQDRPKAEIVTFNGKKWIRYTGNNLRIQNIVIEPNTTYTWSFTAYTTNNPIQVRIYDWDGSGYGGVYHEIKTTPTRIKHTFTTNSNSSYEILHINNLDANDVYYFADFQLQKGNKATDWSYAPEDIFADIELKANVDDVYVKSQIDSMFDNVVSYTVYQADQEGIVERFDSIETKIYQNEQAVGVKVDQTTYDTTIGQINNRMAQWEMTADGIEQSVSNLQYDIDHMEIGGRNIVSLQSVSTSGSVDIKGYVYTINRTSSGNPYIRVTRERFEEGNYYVATFKVRKISGNVVSMGGHTNSFSVFEVYRDGVQVGTSWSSADRTYPDDTEMHEYRVYFKALDSFPSDSAPYWYIQPNRPSYGQDYVVEIWDFQIEEGNRPTGWAPAPEDQIHYTETRIRQLANEIDLSYVKNNEVISRINLSSEGVRIDGSLLEITGDTLIHGNLSARDATFLDMTTRNMTAINATIQSSTVTGNLTATNATFLQGTFNKATIVDATIQNATITGRLNGATGTFRGDMTAGSINIATDATVGNNLNLGTNTISGAKSIRFFGATSYIRSEYVLQSGFLRNQLSIVAGGTSGIVTISGSELILTGTNLITFEGQSSAASIDITGGPARWRQSNSHYIMQNTVGEVAFYKDGSQLARFSHRDGTTRNPFFRMGGGGLKFLSSGSQIQVRNSADTGYIPITASAFNPPNSSFKTKKNIDIYTDSTLEKLRSMELYTFHYNYEIDTDHKHLGIMVEESPEIIMASSKETIDLYSTIGFALKGIKELDRNMEDHISWLKTENQYLKNEMKILQNKIEQLEEKIA</sequence>
<evidence type="ECO:0000259" key="2">
    <source>
        <dbReference type="PROSITE" id="PS51688"/>
    </source>
</evidence>
<dbReference type="NCBIfam" id="TIGR01665">
    <property type="entry name" value="put_anti_recept"/>
    <property type="match status" value="1"/>
</dbReference>
<dbReference type="Pfam" id="PF13884">
    <property type="entry name" value="Peptidase_S74"/>
    <property type="match status" value="1"/>
</dbReference>
<name>A0ABS5MI47_9BACI</name>
<keyword evidence="4" id="KW-1185">Reference proteome</keyword>
<evidence type="ECO:0000313" key="4">
    <source>
        <dbReference type="Proteomes" id="UP000681870"/>
    </source>
</evidence>
<organism evidence="3 4">
    <name type="scientific">Ornithinibacillus massiliensis</name>
    <dbReference type="NCBI Taxonomy" id="1944633"/>
    <lineage>
        <taxon>Bacteria</taxon>
        <taxon>Bacillati</taxon>
        <taxon>Bacillota</taxon>
        <taxon>Bacilli</taxon>
        <taxon>Bacillales</taxon>
        <taxon>Bacillaceae</taxon>
        <taxon>Ornithinibacillus</taxon>
    </lineage>
</organism>
<evidence type="ECO:0000256" key="1">
    <source>
        <dbReference type="SAM" id="Coils"/>
    </source>
</evidence>
<dbReference type="SUPFAM" id="SSF49785">
    <property type="entry name" value="Galactose-binding domain-like"/>
    <property type="match status" value="1"/>
</dbReference>